<dbReference type="InterPro" id="IPR036388">
    <property type="entry name" value="WH-like_DNA-bd_sf"/>
</dbReference>
<dbReference type="PRINTS" id="PR00038">
    <property type="entry name" value="HTHLUXR"/>
</dbReference>
<dbReference type="PANTHER" id="PTHR43214">
    <property type="entry name" value="TWO-COMPONENT RESPONSE REGULATOR"/>
    <property type="match status" value="1"/>
</dbReference>
<dbReference type="InterPro" id="IPR000792">
    <property type="entry name" value="Tscrpt_reg_LuxR_C"/>
</dbReference>
<name>A0ABS4WQH3_9MICO</name>
<evidence type="ECO:0000313" key="3">
    <source>
        <dbReference type="EMBL" id="MBP2378455.1"/>
    </source>
</evidence>
<keyword evidence="4" id="KW-1185">Reference proteome</keyword>
<protein>
    <submittedName>
        <fullName evidence="3">DNA-binding CsgD family transcriptional regulator</fullName>
    </submittedName>
</protein>
<organism evidence="3 4">
    <name type="scientific">Microbacterium phyllosphaerae</name>
    <dbReference type="NCBI Taxonomy" id="124798"/>
    <lineage>
        <taxon>Bacteria</taxon>
        <taxon>Bacillati</taxon>
        <taxon>Actinomycetota</taxon>
        <taxon>Actinomycetes</taxon>
        <taxon>Micrococcales</taxon>
        <taxon>Microbacteriaceae</taxon>
        <taxon>Microbacterium</taxon>
    </lineage>
</organism>
<sequence>MEGILEDLLENDLSCAPHVVARIVAEVTADRSSVREVAARLDPAQRAGLRPLPMPLPMVGGIDALYSGLDVDPRDHDLLVAISLRLDDRLDPLLDFDGRTAADIAAGPIGPLIHMHAGRVQLSDPRLAIWLRATTSTTSAARVHRRLHRVFHRRGERVDADWHRARASTGLDPTTANELTRIAREHSEAGLSERAFHLAAEAAAHTVGTDRDEATLVAGVAAIAAGYAVEAARRLAGLFPGGEERYRLQGLGGLFVAQAHLRGAVPEVDLDALRPRGDDPEHWYSWARAAAFAAVLCAERGDRLGMRSWLEALREGTARTGAEHELRDPVVALAWLVLGDHDVDDVRGAGPLTGGMLQALHAAIDGDVDHGLRILAVGDSGIGVEVDPFVAGFEASPLVGAYRAVVEVLLLMWRGDMGAARDRMIRASLELPVAIPFAGLGVVIARRLDLAVLGRLGPFARSLTAALPAPVRIDQLVDRGIEAFLDGASEEAASCMRVWRDRGAPQTTLSVPGLEEAIVVTEPALRHRHRIEPPEIALAQQLRLRITGCSDEDWRMERDRVVAETRTLTSPFSRGRVEAMIGTRSLIRGDVELGREHLATAVKLLELSGADAWARAVEVRLRRLGTQERPTVVVGDPLASCRRVWRSVLTAREFDVAMLVVEGASNRDIADSLHVSVRTVEVHLGRVFAKLEVRTRVELTVLAHRIGQYV</sequence>
<evidence type="ECO:0000259" key="2">
    <source>
        <dbReference type="PROSITE" id="PS50043"/>
    </source>
</evidence>
<evidence type="ECO:0000313" key="4">
    <source>
        <dbReference type="Proteomes" id="UP000703720"/>
    </source>
</evidence>
<dbReference type="Gene3D" id="1.10.10.10">
    <property type="entry name" value="Winged helix-like DNA-binding domain superfamily/Winged helix DNA-binding domain"/>
    <property type="match status" value="1"/>
</dbReference>
<keyword evidence="1 3" id="KW-0238">DNA-binding</keyword>
<dbReference type="Proteomes" id="UP000703720">
    <property type="component" value="Unassembled WGS sequence"/>
</dbReference>
<dbReference type="CDD" id="cd06170">
    <property type="entry name" value="LuxR_C_like"/>
    <property type="match status" value="1"/>
</dbReference>
<dbReference type="PROSITE" id="PS00622">
    <property type="entry name" value="HTH_LUXR_1"/>
    <property type="match status" value="1"/>
</dbReference>
<dbReference type="Pfam" id="PF00196">
    <property type="entry name" value="GerE"/>
    <property type="match status" value="1"/>
</dbReference>
<dbReference type="SMART" id="SM00421">
    <property type="entry name" value="HTH_LUXR"/>
    <property type="match status" value="1"/>
</dbReference>
<accession>A0ABS4WQH3</accession>
<dbReference type="PROSITE" id="PS50043">
    <property type="entry name" value="HTH_LUXR_2"/>
    <property type="match status" value="1"/>
</dbReference>
<evidence type="ECO:0000256" key="1">
    <source>
        <dbReference type="ARBA" id="ARBA00023125"/>
    </source>
</evidence>
<proteinExistence type="predicted"/>
<dbReference type="GO" id="GO:0003677">
    <property type="term" value="F:DNA binding"/>
    <property type="evidence" value="ECO:0007669"/>
    <property type="project" value="UniProtKB-KW"/>
</dbReference>
<dbReference type="SUPFAM" id="SSF46894">
    <property type="entry name" value="C-terminal effector domain of the bipartite response regulators"/>
    <property type="match status" value="1"/>
</dbReference>
<feature type="domain" description="HTH luxR-type" evidence="2">
    <location>
        <begin position="642"/>
        <end position="707"/>
    </location>
</feature>
<dbReference type="EMBL" id="JAGIOA010000001">
    <property type="protein sequence ID" value="MBP2378455.1"/>
    <property type="molecule type" value="Genomic_DNA"/>
</dbReference>
<dbReference type="InterPro" id="IPR016032">
    <property type="entry name" value="Sig_transdc_resp-reg_C-effctor"/>
</dbReference>
<dbReference type="InterPro" id="IPR039420">
    <property type="entry name" value="WalR-like"/>
</dbReference>
<comment type="caution">
    <text evidence="3">The sequence shown here is derived from an EMBL/GenBank/DDBJ whole genome shotgun (WGS) entry which is preliminary data.</text>
</comment>
<gene>
    <name evidence="3" type="ORF">JOF42_001950</name>
</gene>
<reference evidence="3 4" key="1">
    <citation type="submission" date="2021-03" db="EMBL/GenBank/DDBJ databases">
        <title>Sequencing the genomes of 1000 actinobacteria strains.</title>
        <authorList>
            <person name="Klenk H.-P."/>
        </authorList>
    </citation>
    <scope>NUCLEOTIDE SEQUENCE [LARGE SCALE GENOMIC DNA]</scope>
    <source>
        <strain evidence="3 4">DSM 13468</strain>
    </source>
</reference>
<dbReference type="RefSeq" id="WP_210097684.1">
    <property type="nucleotide sequence ID" value="NZ_BAAAIO010000001.1"/>
</dbReference>